<gene>
    <name evidence="4" type="primary">LOC123405476</name>
</gene>
<keyword evidence="5" id="KW-1185">Reference proteome</keyword>
<reference evidence="4" key="3">
    <citation type="submission" date="2020-10" db="EMBL/GenBank/DDBJ databases">
        <authorList>
            <person name="Scholz U."/>
            <person name="Mascher M."/>
            <person name="Fiebig A."/>
        </authorList>
    </citation>
    <scope>NUCLEOTIDE SEQUENCE [LARGE SCALE GENOMIC DNA]</scope>
    <source>
        <strain evidence="4">cv. Morex</strain>
    </source>
</reference>
<dbReference type="Pfam" id="PF03080">
    <property type="entry name" value="Neprosin"/>
    <property type="match status" value="1"/>
</dbReference>
<reference evidence="5" key="2">
    <citation type="journal article" date="2012" name="Nature">
        <title>A physical, genetic and functional sequence assembly of the barley genome.</title>
        <authorList>
            <consortium name="The International Barley Genome Sequencing Consortium"/>
            <person name="Mayer K.F."/>
            <person name="Waugh R."/>
            <person name="Brown J.W."/>
            <person name="Schulman A."/>
            <person name="Langridge P."/>
            <person name="Platzer M."/>
            <person name="Fincher G.B."/>
            <person name="Muehlbauer G.J."/>
            <person name="Sato K."/>
            <person name="Close T.J."/>
            <person name="Wise R.P."/>
            <person name="Stein N."/>
        </authorList>
    </citation>
    <scope>NUCLEOTIDE SEQUENCE [LARGE SCALE GENOMIC DNA]</scope>
    <source>
        <strain evidence="5">cv. Morex</strain>
    </source>
</reference>
<reference evidence="4" key="4">
    <citation type="submission" date="2022-01" db="UniProtKB">
        <authorList>
            <consortium name="EnsemblPlants"/>
        </authorList>
    </citation>
    <scope>IDENTIFICATION</scope>
    <source>
        <strain evidence="4">subsp. vulgare</strain>
    </source>
</reference>
<proteinExistence type="evidence at transcript level"/>
<dbReference type="PROSITE" id="PS52045">
    <property type="entry name" value="NEPROSIN_PEP_CD"/>
    <property type="match status" value="1"/>
</dbReference>
<evidence type="ECO:0000256" key="1">
    <source>
        <dbReference type="SAM" id="SignalP"/>
    </source>
</evidence>
<dbReference type="GeneID" id="123405476"/>
<dbReference type="EnsemblPlants" id="HORVU.MOREX.r3.1HG0010720.1">
    <property type="protein sequence ID" value="HORVU.MOREX.r3.1HG0010720.1"/>
    <property type="gene ID" value="HORVU.MOREX.r3.1HG0010720"/>
</dbReference>
<name>F2EJZ4_HORVV</name>
<dbReference type="SMR" id="F2EJZ4"/>
<evidence type="ECO:0000313" key="5">
    <source>
        <dbReference type="Proteomes" id="UP000011116"/>
    </source>
</evidence>
<keyword evidence="1" id="KW-0732">Signal</keyword>
<dbReference type="OrthoDB" id="677500at2759"/>
<dbReference type="AlphaFoldDB" id="F2EJZ4"/>
<dbReference type="KEGG" id="hvg:123405476"/>
<dbReference type="Gramene" id="HORVU.MOREX.r3.1HG0010720.1">
    <property type="protein sequence ID" value="HORVU.MOREX.r3.1HG0010720.1"/>
    <property type="gene ID" value="HORVU.MOREX.r3.1HG0010720"/>
</dbReference>
<evidence type="ECO:0000313" key="4">
    <source>
        <dbReference type="EnsemblPlants" id="HORVU.MOREX.r3.1HG0010720.1"/>
    </source>
</evidence>
<dbReference type="Proteomes" id="UP000011116">
    <property type="component" value="Chromosome 1H"/>
</dbReference>
<feature type="signal peptide" evidence="1">
    <location>
        <begin position="1"/>
        <end position="25"/>
    </location>
</feature>
<dbReference type="PANTHER" id="PTHR31589">
    <property type="entry name" value="PROTEIN, PUTATIVE (DUF239)-RELATED-RELATED"/>
    <property type="match status" value="1"/>
</dbReference>
<dbReference type="Gene3D" id="3.90.1320.10">
    <property type="entry name" value="Outer-capsid protein sigma 3, large lobe"/>
    <property type="match status" value="1"/>
</dbReference>
<dbReference type="InterPro" id="IPR053168">
    <property type="entry name" value="Glutamic_endopeptidase"/>
</dbReference>
<dbReference type="PANTHER" id="PTHR31589:SF236">
    <property type="entry name" value="NEPROSIN DOMAIN-CONTAINING PROTEIN"/>
    <property type="match status" value="1"/>
</dbReference>
<dbReference type="EMBL" id="AK376471">
    <property type="protein sequence ID" value="BAK07666.1"/>
    <property type="molecule type" value="mRNA"/>
</dbReference>
<evidence type="ECO:0000313" key="3">
    <source>
        <dbReference type="EMBL" id="BAK07666.1"/>
    </source>
</evidence>
<feature type="domain" description="Neprosin PEP catalytic" evidence="2">
    <location>
        <begin position="45"/>
        <end position="297"/>
    </location>
</feature>
<dbReference type="RefSeq" id="XP_044955083.1">
    <property type="nucleotide sequence ID" value="XM_045099148.1"/>
</dbReference>
<dbReference type="InterPro" id="IPR004314">
    <property type="entry name" value="Neprosin"/>
</dbReference>
<organism evidence="3">
    <name type="scientific">Hordeum vulgare subsp. vulgare</name>
    <name type="common">Domesticated barley</name>
    <dbReference type="NCBI Taxonomy" id="112509"/>
    <lineage>
        <taxon>Eukaryota</taxon>
        <taxon>Viridiplantae</taxon>
        <taxon>Streptophyta</taxon>
        <taxon>Embryophyta</taxon>
        <taxon>Tracheophyta</taxon>
        <taxon>Spermatophyta</taxon>
        <taxon>Magnoliopsida</taxon>
        <taxon>Liliopsida</taxon>
        <taxon>Poales</taxon>
        <taxon>Poaceae</taxon>
        <taxon>BOP clade</taxon>
        <taxon>Pooideae</taxon>
        <taxon>Triticodae</taxon>
        <taxon>Triticeae</taxon>
        <taxon>Hordeinae</taxon>
        <taxon>Hordeum</taxon>
    </lineage>
</organism>
<accession>F2EJZ4</accession>
<feature type="chain" id="PRO_5043303168" evidence="1">
    <location>
        <begin position="26"/>
        <end position="299"/>
    </location>
</feature>
<protein>
    <submittedName>
        <fullName evidence="3">Predicted protein</fullName>
    </submittedName>
</protein>
<evidence type="ECO:0000259" key="2">
    <source>
        <dbReference type="PROSITE" id="PS52045"/>
    </source>
</evidence>
<reference evidence="3" key="1">
    <citation type="journal article" date="2011" name="Plant Physiol.">
        <title>Comprehensive sequence analysis of 24,783 barley full-length cDNAs derived from 12 clone libraries.</title>
        <authorList>
            <person name="Matsumoto T."/>
            <person name="Tanaka T."/>
            <person name="Sakai H."/>
            <person name="Amano N."/>
            <person name="Kanamori H."/>
            <person name="Kurita K."/>
            <person name="Kikuta A."/>
            <person name="Kamiya K."/>
            <person name="Yamamoto M."/>
            <person name="Ikawa H."/>
            <person name="Fujii N."/>
            <person name="Hori K."/>
            <person name="Itoh T."/>
            <person name="Sato K."/>
        </authorList>
    </citation>
    <scope>NUCLEOTIDE SEQUENCE</scope>
    <source>
        <tissue evidence="3">Flower</tissue>
    </source>
</reference>
<dbReference type="Gramene" id="HORVU.MOREX.r2.1HG0007960.1">
    <property type="protein sequence ID" value="HORVU.MOREX.r2.1HG0007960.1"/>
    <property type="gene ID" value="HORVU.MOREX.r2.1HG0007960"/>
</dbReference>
<sequence>MKKGIQQIALLVVLLPNALVGRSSLEVWPPFEGHLEFLQPSAELASSRNSITTYVTHHAWIPGNSSTTYYGVEATLDVYGFTLQHDQITEGGIWITSIGDGHPIPDNGIQIGWHVYPDLHKDSRTHFYVSWAASRSRNKGCFNMVCPGFQKTSSSIAPGDVINPVSSINGTKQYITIRLFKDKSSGDWHVHYGLNSSPKSVGYFPKSLLPAMIDRPVLLRFGGYAARRKPAPSPPMGSGYIPFSGKAALVSNLKLIDANGIAHFVNIDLPFYATSQKCYPFSYINSGRFFYGGPGCFDN</sequence>